<name>W4L972_ENTF1</name>
<dbReference type="Gene3D" id="3.40.50.850">
    <property type="entry name" value="Isochorismatase-like"/>
    <property type="match status" value="1"/>
</dbReference>
<dbReference type="AlphaFoldDB" id="W4L972"/>
<dbReference type="GO" id="GO:0016787">
    <property type="term" value="F:hydrolase activity"/>
    <property type="evidence" value="ECO:0007669"/>
    <property type="project" value="UniProtKB-KW"/>
</dbReference>
<comment type="caution">
    <text evidence="2">The sequence shown here is derived from an EMBL/GenBank/DDBJ whole genome shotgun (WGS) entry which is preliminary data.</text>
</comment>
<gene>
    <name evidence="2" type="ORF">ETSY1_34220</name>
</gene>
<sequence length="197" mass="21160">MAYERFNADNAAMLLIDHQVGTLNWMHSAPKDEVKRNTLALAKAAKAVGMPVLLTSSMEWEAQGPLFPEFEAILPAEFEARIKRAGIVDAFDDADFAEAVRALGRQKLIMAGLLTEVCVVYPALNAADEGYEIQVIADASGSATKVGDEIALDRMRQAGVAVASTVQMMSEMVSNWAEGAGPQVMPVLSELYAELAA</sequence>
<evidence type="ECO:0000313" key="2">
    <source>
        <dbReference type="EMBL" id="ETW94582.1"/>
    </source>
</evidence>
<organism evidence="2 3">
    <name type="scientific">Entotheonella factor</name>
    <dbReference type="NCBI Taxonomy" id="1429438"/>
    <lineage>
        <taxon>Bacteria</taxon>
        <taxon>Pseudomonadati</taxon>
        <taxon>Nitrospinota/Tectimicrobiota group</taxon>
        <taxon>Candidatus Tectimicrobiota</taxon>
        <taxon>Candidatus Entotheonellia</taxon>
        <taxon>Candidatus Entotheonellales</taxon>
        <taxon>Candidatus Entotheonellaceae</taxon>
        <taxon>Candidatus Entotheonella</taxon>
    </lineage>
</organism>
<dbReference type="InterPro" id="IPR036380">
    <property type="entry name" value="Isochorismatase-like_sf"/>
</dbReference>
<dbReference type="PANTHER" id="PTHR43559:SF3">
    <property type="entry name" value="HYDROLASE YCAC-RELATED"/>
    <property type="match status" value="1"/>
</dbReference>
<dbReference type="InterPro" id="IPR000868">
    <property type="entry name" value="Isochorismatase-like_dom"/>
</dbReference>
<evidence type="ECO:0000259" key="1">
    <source>
        <dbReference type="Pfam" id="PF00857"/>
    </source>
</evidence>
<accession>W4L972</accession>
<dbReference type="EMBL" id="AZHW01001044">
    <property type="protein sequence ID" value="ETW94582.1"/>
    <property type="molecule type" value="Genomic_DNA"/>
</dbReference>
<dbReference type="PATRIC" id="fig|1429438.4.peg.6459"/>
<proteinExistence type="predicted"/>
<dbReference type="Pfam" id="PF00857">
    <property type="entry name" value="Isochorismatase"/>
    <property type="match status" value="1"/>
</dbReference>
<keyword evidence="2" id="KW-0378">Hydrolase</keyword>
<protein>
    <submittedName>
        <fullName evidence="2">Isochorismatase hydrolase</fullName>
    </submittedName>
</protein>
<feature type="domain" description="Isochorismatase-like" evidence="1">
    <location>
        <begin position="12"/>
        <end position="165"/>
    </location>
</feature>
<keyword evidence="3" id="KW-1185">Reference proteome</keyword>
<dbReference type="InterPro" id="IPR053152">
    <property type="entry name" value="Hydrolase_YcaC-like"/>
</dbReference>
<evidence type="ECO:0000313" key="3">
    <source>
        <dbReference type="Proteomes" id="UP000019141"/>
    </source>
</evidence>
<dbReference type="Proteomes" id="UP000019141">
    <property type="component" value="Unassembled WGS sequence"/>
</dbReference>
<dbReference type="PANTHER" id="PTHR43559">
    <property type="entry name" value="HYDROLASE YCAC-RELATED"/>
    <property type="match status" value="1"/>
</dbReference>
<dbReference type="SUPFAM" id="SSF52499">
    <property type="entry name" value="Isochorismatase-like hydrolases"/>
    <property type="match status" value="1"/>
</dbReference>
<reference evidence="2 3" key="1">
    <citation type="journal article" date="2014" name="Nature">
        <title>An environmental bacterial taxon with a large and distinct metabolic repertoire.</title>
        <authorList>
            <person name="Wilson M.C."/>
            <person name="Mori T."/>
            <person name="Ruckert C."/>
            <person name="Uria A.R."/>
            <person name="Helf M.J."/>
            <person name="Takada K."/>
            <person name="Gernert C."/>
            <person name="Steffens U.A."/>
            <person name="Heycke N."/>
            <person name="Schmitt S."/>
            <person name="Rinke C."/>
            <person name="Helfrich E.J."/>
            <person name="Brachmann A.O."/>
            <person name="Gurgui C."/>
            <person name="Wakimoto T."/>
            <person name="Kracht M."/>
            <person name="Crusemann M."/>
            <person name="Hentschel U."/>
            <person name="Abe I."/>
            <person name="Matsunaga S."/>
            <person name="Kalinowski J."/>
            <person name="Takeyama H."/>
            <person name="Piel J."/>
        </authorList>
    </citation>
    <scope>NUCLEOTIDE SEQUENCE [LARGE SCALE GENOMIC DNA]</scope>
    <source>
        <strain evidence="3">TSY1</strain>
    </source>
</reference>
<dbReference type="HOGENOM" id="CLU_066901_1_2_7"/>